<reference evidence="2 3" key="1">
    <citation type="submission" date="2016-10" db="EMBL/GenBank/DDBJ databases">
        <authorList>
            <person name="de Groot N.N."/>
        </authorList>
    </citation>
    <scope>NUCLEOTIDE SEQUENCE [LARGE SCALE GENOMIC DNA]</scope>
    <source>
        <strain evidence="2 3">DSM 27078</strain>
    </source>
</reference>
<name>A0A1H9B3C2_9FLAO</name>
<proteinExistence type="predicted"/>
<dbReference type="Proteomes" id="UP000198648">
    <property type="component" value="Unassembled WGS sequence"/>
</dbReference>
<feature type="signal peptide" evidence="1">
    <location>
        <begin position="1"/>
        <end position="23"/>
    </location>
</feature>
<dbReference type="RefSeq" id="WP_091466626.1">
    <property type="nucleotide sequence ID" value="NZ_FOEI01000002.1"/>
</dbReference>
<protein>
    <recommendedName>
        <fullName evidence="4">Lipocalin-like domain-containing protein</fullName>
    </recommendedName>
</protein>
<dbReference type="AlphaFoldDB" id="A0A1H9B3C2"/>
<keyword evidence="1" id="KW-0732">Signal</keyword>
<accession>A0A1H9B3C2</accession>
<gene>
    <name evidence="2" type="ORF">SAMN05444005_102448</name>
</gene>
<evidence type="ECO:0000313" key="3">
    <source>
        <dbReference type="Proteomes" id="UP000198648"/>
    </source>
</evidence>
<sequence>MNKLKLISAFIAIFMLFIPTACSDDDDTQSTSVDPTPVINTINNGTWRITLYNDSGTVETTNFTGYNFTFGPSSVLTAINGSTTVTGTWSVTSDNSGDDSPSNDLDFNIAFATPANFAELTDDWNIISYTSTKIELIHVSGGGGGTDYLTFEKN</sequence>
<evidence type="ECO:0008006" key="4">
    <source>
        <dbReference type="Google" id="ProtNLM"/>
    </source>
</evidence>
<dbReference type="EMBL" id="FOEI01000002">
    <property type="protein sequence ID" value="SEP82708.1"/>
    <property type="molecule type" value="Genomic_DNA"/>
</dbReference>
<feature type="chain" id="PRO_5011446178" description="Lipocalin-like domain-containing protein" evidence="1">
    <location>
        <begin position="24"/>
        <end position="154"/>
    </location>
</feature>
<dbReference type="STRING" id="1299341.SAMN05444005_102448"/>
<dbReference type="OrthoDB" id="826659at2"/>
<evidence type="ECO:0000313" key="2">
    <source>
        <dbReference type="EMBL" id="SEP82708.1"/>
    </source>
</evidence>
<organism evidence="2 3">
    <name type="scientific">Flavobacterium urocaniciphilum</name>
    <dbReference type="NCBI Taxonomy" id="1299341"/>
    <lineage>
        <taxon>Bacteria</taxon>
        <taxon>Pseudomonadati</taxon>
        <taxon>Bacteroidota</taxon>
        <taxon>Flavobacteriia</taxon>
        <taxon>Flavobacteriales</taxon>
        <taxon>Flavobacteriaceae</taxon>
        <taxon>Flavobacterium</taxon>
    </lineage>
</organism>
<keyword evidence="3" id="KW-1185">Reference proteome</keyword>
<evidence type="ECO:0000256" key="1">
    <source>
        <dbReference type="SAM" id="SignalP"/>
    </source>
</evidence>